<dbReference type="Pfam" id="PF01850">
    <property type="entry name" value="PIN"/>
    <property type="match status" value="1"/>
</dbReference>
<reference evidence="2 3" key="1">
    <citation type="journal article" date="2016" name="Nat. Commun.">
        <title>Thousands of microbial genomes shed light on interconnected biogeochemical processes in an aquifer system.</title>
        <authorList>
            <person name="Anantharaman K."/>
            <person name="Brown C.T."/>
            <person name="Hug L.A."/>
            <person name="Sharon I."/>
            <person name="Castelle C.J."/>
            <person name="Probst A.J."/>
            <person name="Thomas B.C."/>
            <person name="Singh A."/>
            <person name="Wilkins M.J."/>
            <person name="Karaoz U."/>
            <person name="Brodie E.L."/>
            <person name="Williams K.H."/>
            <person name="Hubbard S.S."/>
            <person name="Banfield J.F."/>
        </authorList>
    </citation>
    <scope>NUCLEOTIDE SEQUENCE [LARGE SCALE GENOMIC DNA]</scope>
</reference>
<sequence length="130" mass="14950">MIFLDTSAIYALADTTDQNHDKAVRLFTKASKEGEELFLHNYILIEATALIQRRLGLHLAKTFLKDSSKFTVLWIDASLHEKSVQSFHQSSQRKLSFVDWVSFLAMREKGVAAAFAFDEDFRKAGFRLYQ</sequence>
<dbReference type="InterPro" id="IPR039018">
    <property type="entry name" value="VapC20-like"/>
</dbReference>
<evidence type="ECO:0000259" key="1">
    <source>
        <dbReference type="Pfam" id="PF01850"/>
    </source>
</evidence>
<accession>A0A1G2QZ76</accession>
<proteinExistence type="predicted"/>
<dbReference type="PANTHER" id="PTHR42188:SF1">
    <property type="entry name" value="23S RRNA-SPECIFIC ENDONUCLEASE VAPC20"/>
    <property type="match status" value="1"/>
</dbReference>
<feature type="domain" description="PIN" evidence="1">
    <location>
        <begin position="2"/>
        <end position="126"/>
    </location>
</feature>
<protein>
    <recommendedName>
        <fullName evidence="1">PIN domain-containing protein</fullName>
    </recommendedName>
</protein>
<gene>
    <name evidence="2" type="ORF">A2672_02295</name>
</gene>
<dbReference type="InterPro" id="IPR002716">
    <property type="entry name" value="PIN_dom"/>
</dbReference>
<dbReference type="STRING" id="1802448.A2672_02295"/>
<dbReference type="EMBL" id="MHTT01000012">
    <property type="protein sequence ID" value="OHA65658.1"/>
    <property type="molecule type" value="Genomic_DNA"/>
</dbReference>
<dbReference type="GO" id="GO:0016075">
    <property type="term" value="P:rRNA catabolic process"/>
    <property type="evidence" value="ECO:0007669"/>
    <property type="project" value="TreeGrafter"/>
</dbReference>
<dbReference type="GO" id="GO:0004521">
    <property type="term" value="F:RNA endonuclease activity"/>
    <property type="evidence" value="ECO:0007669"/>
    <property type="project" value="InterPro"/>
</dbReference>
<dbReference type="AlphaFoldDB" id="A0A1G2QZ76"/>
<dbReference type="SUPFAM" id="SSF88723">
    <property type="entry name" value="PIN domain-like"/>
    <property type="match status" value="1"/>
</dbReference>
<organism evidence="2 3">
    <name type="scientific">Candidatus Wildermuthbacteria bacterium RIFCSPHIGHO2_01_FULL_49_22b</name>
    <dbReference type="NCBI Taxonomy" id="1802448"/>
    <lineage>
        <taxon>Bacteria</taxon>
        <taxon>Candidatus Wildermuthiibacteriota</taxon>
    </lineage>
</organism>
<name>A0A1G2QZ76_9BACT</name>
<evidence type="ECO:0000313" key="3">
    <source>
        <dbReference type="Proteomes" id="UP000178065"/>
    </source>
</evidence>
<dbReference type="PANTHER" id="PTHR42188">
    <property type="entry name" value="23S RRNA-SPECIFIC ENDONUCLEASE VAPC20"/>
    <property type="match status" value="1"/>
</dbReference>
<comment type="caution">
    <text evidence="2">The sequence shown here is derived from an EMBL/GenBank/DDBJ whole genome shotgun (WGS) entry which is preliminary data.</text>
</comment>
<evidence type="ECO:0000313" key="2">
    <source>
        <dbReference type="EMBL" id="OHA65658.1"/>
    </source>
</evidence>
<dbReference type="InterPro" id="IPR029060">
    <property type="entry name" value="PIN-like_dom_sf"/>
</dbReference>
<dbReference type="Proteomes" id="UP000178065">
    <property type="component" value="Unassembled WGS sequence"/>
</dbReference>
<dbReference type="Gene3D" id="3.40.50.1010">
    <property type="entry name" value="5'-nuclease"/>
    <property type="match status" value="1"/>
</dbReference>